<dbReference type="EMBL" id="CAADRA010006772">
    <property type="protein sequence ID" value="VFT96887.1"/>
    <property type="molecule type" value="Genomic_DNA"/>
</dbReference>
<sequence>MAKSGRAAAAKHSICNLFFRRDPFFFGQPPHRLTDTLMHSEHMTHAQWAHLQDDLMHLVENAMRSTPATREIDALEDGYEVTSVKHGQRMLVKKSPASSAFHEFLALRRSAMTLDEYMELMYCDTTAALRTQQALFYRDRLINARVLATHETRSSSDPFAYVGLKYKRLYFAIHGGVCEPRDATYVELSGLRTNAAGQRVLFIVRETLNLEDVPPVDNVVRFHFTTLVLQTQCDDDDSVEEAVYLFANPLGNIPAFVFNKVTQASMAIVEDFPQHLQKKRMLEALQHDGGAASKRSEITKLKDCCACRAKFKLLRAAHDCIACGYAMCSKCVVDLPRVVPAPLNTMSVVQDQVCKLCFVAARSTKPTTRSSQSSLFSSDSNDDDRSTGFRSTVSTANDLDWLEDTGDELEKMQIGIEQQRVLVNQIKQRLERASSVA</sequence>
<keyword evidence="3" id="KW-0862">Zinc</keyword>
<evidence type="ECO:0000256" key="5">
    <source>
        <dbReference type="SAM" id="MobiDB-lite"/>
    </source>
</evidence>
<protein>
    <submittedName>
        <fullName evidence="8">Aste57867_20193 protein</fullName>
    </submittedName>
</protein>
<dbReference type="PANTHER" id="PTHR13510:SF44">
    <property type="entry name" value="RABENOSYN-5"/>
    <property type="match status" value="1"/>
</dbReference>
<dbReference type="InterPro" id="IPR013083">
    <property type="entry name" value="Znf_RING/FYVE/PHD"/>
</dbReference>
<dbReference type="Proteomes" id="UP000332933">
    <property type="component" value="Unassembled WGS sequence"/>
</dbReference>
<feature type="region of interest" description="Disordered" evidence="5">
    <location>
        <begin position="368"/>
        <end position="391"/>
    </location>
</feature>
<accession>A0A485LFY3</accession>
<proteinExistence type="predicted"/>
<name>A0A485LFY3_9STRA</name>
<reference evidence="8 9" key="1">
    <citation type="submission" date="2019-03" db="EMBL/GenBank/DDBJ databases">
        <authorList>
            <person name="Gaulin E."/>
            <person name="Dumas B."/>
        </authorList>
    </citation>
    <scope>NUCLEOTIDE SEQUENCE [LARGE SCALE GENOMIC DNA]</scope>
    <source>
        <strain evidence="8">CBS 568.67</strain>
    </source>
</reference>
<dbReference type="Gene3D" id="3.30.530.20">
    <property type="match status" value="1"/>
</dbReference>
<dbReference type="SUPFAM" id="SSF57903">
    <property type="entry name" value="FYVE/PHD zinc finger"/>
    <property type="match status" value="1"/>
</dbReference>
<evidence type="ECO:0000313" key="9">
    <source>
        <dbReference type="Proteomes" id="UP000332933"/>
    </source>
</evidence>
<dbReference type="OrthoDB" id="64820at2759"/>
<evidence type="ECO:0000313" key="7">
    <source>
        <dbReference type="EMBL" id="KAF0688160.1"/>
    </source>
</evidence>
<dbReference type="Pfam" id="PF01363">
    <property type="entry name" value="FYVE"/>
    <property type="match status" value="1"/>
</dbReference>
<dbReference type="EMBL" id="VJMH01006749">
    <property type="protein sequence ID" value="KAF0688160.1"/>
    <property type="molecule type" value="Genomic_DNA"/>
</dbReference>
<dbReference type="GO" id="GO:0008270">
    <property type="term" value="F:zinc ion binding"/>
    <property type="evidence" value="ECO:0007669"/>
    <property type="project" value="UniProtKB-KW"/>
</dbReference>
<dbReference type="PANTHER" id="PTHR13510">
    <property type="entry name" value="FYVE-FINGER-CONTAINING RAB5 EFFECTOR PROTEIN RABENOSYN-5-RELATED"/>
    <property type="match status" value="1"/>
</dbReference>
<evidence type="ECO:0000259" key="6">
    <source>
        <dbReference type="PROSITE" id="PS50178"/>
    </source>
</evidence>
<keyword evidence="2 4" id="KW-0863">Zinc-finger</keyword>
<gene>
    <name evidence="8" type="primary">Aste57867_20193</name>
    <name evidence="7" type="ORF">As57867_020127</name>
    <name evidence="8" type="ORF">ASTE57867_20193</name>
</gene>
<feature type="domain" description="FYVE-type" evidence="6">
    <location>
        <begin position="304"/>
        <end position="362"/>
    </location>
</feature>
<evidence type="ECO:0000256" key="1">
    <source>
        <dbReference type="ARBA" id="ARBA00022723"/>
    </source>
</evidence>
<evidence type="ECO:0000256" key="3">
    <source>
        <dbReference type="ARBA" id="ARBA00022833"/>
    </source>
</evidence>
<keyword evidence="1" id="KW-0479">Metal-binding</keyword>
<evidence type="ECO:0000256" key="2">
    <source>
        <dbReference type="ARBA" id="ARBA00022771"/>
    </source>
</evidence>
<dbReference type="InterPro" id="IPR011011">
    <property type="entry name" value="Znf_FYVE_PHD"/>
</dbReference>
<dbReference type="InterPro" id="IPR000306">
    <property type="entry name" value="Znf_FYVE"/>
</dbReference>
<dbReference type="InterPro" id="IPR017455">
    <property type="entry name" value="Znf_FYVE-rel"/>
</dbReference>
<feature type="compositionally biased region" description="Low complexity" evidence="5">
    <location>
        <begin position="370"/>
        <end position="379"/>
    </location>
</feature>
<organism evidence="8 9">
    <name type="scientific">Aphanomyces stellatus</name>
    <dbReference type="NCBI Taxonomy" id="120398"/>
    <lineage>
        <taxon>Eukaryota</taxon>
        <taxon>Sar</taxon>
        <taxon>Stramenopiles</taxon>
        <taxon>Oomycota</taxon>
        <taxon>Saprolegniomycetes</taxon>
        <taxon>Saprolegniales</taxon>
        <taxon>Verrucalvaceae</taxon>
        <taxon>Aphanomyces</taxon>
    </lineage>
</organism>
<dbReference type="AlphaFoldDB" id="A0A485LFY3"/>
<dbReference type="InterPro" id="IPR052727">
    <property type="entry name" value="Rab4/Rab5_effector"/>
</dbReference>
<reference evidence="7" key="2">
    <citation type="submission" date="2019-06" db="EMBL/GenBank/DDBJ databases">
        <title>Genomics analysis of Aphanomyces spp. identifies a new class of oomycete effector associated with host adaptation.</title>
        <authorList>
            <person name="Gaulin E."/>
        </authorList>
    </citation>
    <scope>NUCLEOTIDE SEQUENCE</scope>
    <source>
        <strain evidence="7">CBS 578.67</strain>
    </source>
</reference>
<dbReference type="Gene3D" id="3.30.40.10">
    <property type="entry name" value="Zinc/RING finger domain, C3HC4 (zinc finger)"/>
    <property type="match status" value="1"/>
</dbReference>
<dbReference type="PROSITE" id="PS50178">
    <property type="entry name" value="ZF_FYVE"/>
    <property type="match status" value="1"/>
</dbReference>
<evidence type="ECO:0000313" key="8">
    <source>
        <dbReference type="EMBL" id="VFT96887.1"/>
    </source>
</evidence>
<keyword evidence="9" id="KW-1185">Reference proteome</keyword>
<dbReference type="InterPro" id="IPR023393">
    <property type="entry name" value="START-like_dom_sf"/>
</dbReference>
<evidence type="ECO:0000256" key="4">
    <source>
        <dbReference type="PROSITE-ProRule" id="PRU00091"/>
    </source>
</evidence>